<dbReference type="eggNOG" id="COG4978">
    <property type="taxonomic scope" value="Bacteria"/>
</dbReference>
<gene>
    <name evidence="1" type="ORF">Mame_00760</name>
</gene>
<organism evidence="1 2">
    <name type="scientific">Martelella mediterranea DSM 17316</name>
    <dbReference type="NCBI Taxonomy" id="1122214"/>
    <lineage>
        <taxon>Bacteria</taxon>
        <taxon>Pseudomonadati</taxon>
        <taxon>Pseudomonadota</taxon>
        <taxon>Alphaproteobacteria</taxon>
        <taxon>Hyphomicrobiales</taxon>
        <taxon>Aurantimonadaceae</taxon>
        <taxon>Martelella</taxon>
    </lineage>
</organism>
<name>A0A1U9YXH9_9HYPH</name>
<evidence type="ECO:0000313" key="1">
    <source>
        <dbReference type="EMBL" id="AQZ50136.1"/>
    </source>
</evidence>
<evidence type="ECO:0000313" key="2">
    <source>
        <dbReference type="Proteomes" id="UP000191135"/>
    </source>
</evidence>
<accession>A0A1U9YXH9</accession>
<dbReference type="InterPro" id="IPR011256">
    <property type="entry name" value="Reg_factor_effector_dom_sf"/>
</dbReference>
<reference evidence="1 2" key="1">
    <citation type="submission" date="2017-03" db="EMBL/GenBank/DDBJ databases">
        <title>Foreign affairs: Plasmid Transfer between Roseobacters and Rhizobia.</title>
        <authorList>
            <person name="Bartling P."/>
            <person name="Bunk B."/>
            <person name="Overmann J."/>
            <person name="Brinkmann H."/>
            <person name="Petersen J."/>
        </authorList>
    </citation>
    <scope>NUCLEOTIDE SEQUENCE [LARGE SCALE GENOMIC DNA]</scope>
    <source>
        <strain evidence="1 2">MACL11</strain>
    </source>
</reference>
<dbReference type="Gene3D" id="3.20.80.10">
    <property type="entry name" value="Regulatory factor, effector binding domain"/>
    <property type="match status" value="1"/>
</dbReference>
<dbReference type="RefSeq" id="WP_018065363.1">
    <property type="nucleotide sequence ID" value="NZ_AQWH01000012.1"/>
</dbReference>
<dbReference type="AlphaFoldDB" id="A0A1U9YXH9"/>
<dbReference type="OrthoDB" id="7914880at2"/>
<protein>
    <submittedName>
        <fullName evidence="1">Transcriptional regulator, effector-binding domain/component</fullName>
    </submittedName>
</protein>
<dbReference type="EMBL" id="CP020330">
    <property type="protein sequence ID" value="AQZ50136.1"/>
    <property type="molecule type" value="Genomic_DNA"/>
</dbReference>
<sequence length="154" mass="17067">MKIIETEVFKGLTASRRLAIPDVKAAAAELSPKIENEAAACGLAIAGPWIFMAQNLPHDGKTLFDWTICCPVTVPDGYRHQDDFALKAFEPIMVATRTYQGTLRGLFTKGYAPLVEEISVSRHVFSGESREIYHAWNGAKAGYHRIEIQFGLAR</sequence>
<dbReference type="KEGG" id="mmed:Mame_00760"/>
<dbReference type="Proteomes" id="UP000191135">
    <property type="component" value="Chromosome"/>
</dbReference>
<keyword evidence="2" id="KW-1185">Reference proteome</keyword>
<proteinExistence type="predicted"/>
<dbReference type="STRING" id="1122214.Mame_00760"/>